<reference evidence="1" key="1">
    <citation type="journal article" date="2014" name="Front. Microbiol.">
        <title>High frequency of phylogenetically diverse reductive dehalogenase-homologous genes in deep subseafloor sedimentary metagenomes.</title>
        <authorList>
            <person name="Kawai M."/>
            <person name="Futagami T."/>
            <person name="Toyoda A."/>
            <person name="Takaki Y."/>
            <person name="Nishi S."/>
            <person name="Hori S."/>
            <person name="Arai W."/>
            <person name="Tsubouchi T."/>
            <person name="Morono Y."/>
            <person name="Uchiyama I."/>
            <person name="Ito T."/>
            <person name="Fujiyama A."/>
            <person name="Inagaki F."/>
            <person name="Takami H."/>
        </authorList>
    </citation>
    <scope>NUCLEOTIDE SEQUENCE</scope>
    <source>
        <strain evidence="1">Expedition CK06-06</strain>
    </source>
</reference>
<feature type="non-terminal residue" evidence="1">
    <location>
        <position position="1"/>
    </location>
</feature>
<feature type="non-terminal residue" evidence="1">
    <location>
        <position position="252"/>
    </location>
</feature>
<dbReference type="GO" id="GO:0005509">
    <property type="term" value="F:calcium ion binding"/>
    <property type="evidence" value="ECO:0007669"/>
    <property type="project" value="InterPro"/>
</dbReference>
<dbReference type="AlphaFoldDB" id="X0XKZ4"/>
<dbReference type="InterPro" id="IPR015919">
    <property type="entry name" value="Cadherin-like_sf"/>
</dbReference>
<proteinExistence type="predicted"/>
<organism evidence="1">
    <name type="scientific">marine sediment metagenome</name>
    <dbReference type="NCBI Taxonomy" id="412755"/>
    <lineage>
        <taxon>unclassified sequences</taxon>
        <taxon>metagenomes</taxon>
        <taxon>ecological metagenomes</taxon>
    </lineage>
</organism>
<gene>
    <name evidence="1" type="ORF">S01H1_63483</name>
</gene>
<dbReference type="InterPro" id="IPR013783">
    <property type="entry name" value="Ig-like_fold"/>
</dbReference>
<dbReference type="GO" id="GO:0016020">
    <property type="term" value="C:membrane"/>
    <property type="evidence" value="ECO:0007669"/>
    <property type="project" value="InterPro"/>
</dbReference>
<sequence>NENATSNEATVSITVSPVNDDPVLIGIGDRSVEANNLLEFTLFATDPDTLDTLTYSASNLPQGALFTGNTFSWTPVDVDVGTYPNVHFEVSDGNSGVDSEDIVITVTEETFGPTQIYRSVGPGNTSALATGSGSNTLDISGDTATFGQALADNIGVGDRIDYNADGNTCYIHARTSPTSYIVSDSTGGTPLPVTGDTGWSIFRAHTSLADAVSLDRDIVSNDEIWNIACYADAQDTTQVAINDWITSQDNYI</sequence>
<accession>X0XKZ4</accession>
<evidence type="ECO:0008006" key="2">
    <source>
        <dbReference type="Google" id="ProtNLM"/>
    </source>
</evidence>
<name>X0XKZ4_9ZZZZ</name>
<dbReference type="EMBL" id="BARS01041786">
    <property type="protein sequence ID" value="GAG35972.1"/>
    <property type="molecule type" value="Genomic_DNA"/>
</dbReference>
<dbReference type="SUPFAM" id="SSF49313">
    <property type="entry name" value="Cadherin-like"/>
    <property type="match status" value="1"/>
</dbReference>
<evidence type="ECO:0000313" key="1">
    <source>
        <dbReference type="EMBL" id="GAG35972.1"/>
    </source>
</evidence>
<comment type="caution">
    <text evidence="1">The sequence shown here is derived from an EMBL/GenBank/DDBJ whole genome shotgun (WGS) entry which is preliminary data.</text>
</comment>
<dbReference type="Gene3D" id="2.60.40.10">
    <property type="entry name" value="Immunoglobulins"/>
    <property type="match status" value="1"/>
</dbReference>
<protein>
    <recommendedName>
        <fullName evidence="2">RapA2 cadherin-like domain-containing protein</fullName>
    </recommendedName>
</protein>